<dbReference type="InterPro" id="IPR035919">
    <property type="entry name" value="EAL_sf"/>
</dbReference>
<dbReference type="EMBL" id="BATM01000010">
    <property type="protein sequence ID" value="GAD79355.1"/>
    <property type="molecule type" value="Genomic_DNA"/>
</dbReference>
<evidence type="ECO:0000259" key="1">
    <source>
        <dbReference type="PROSITE" id="PS50883"/>
    </source>
</evidence>
<dbReference type="RefSeq" id="WP_021713065.1">
    <property type="nucleotide sequence ID" value="NZ_BATM01000010.1"/>
</dbReference>
<dbReference type="Pfam" id="PF00563">
    <property type="entry name" value="EAL"/>
    <property type="match status" value="1"/>
</dbReference>
<accession>U3B054</accession>
<dbReference type="PROSITE" id="PS50883">
    <property type="entry name" value="EAL"/>
    <property type="match status" value="1"/>
</dbReference>
<dbReference type="STRING" id="1219080.VEZ01S_10_00340"/>
<keyword evidence="3" id="KW-1185">Reference proteome</keyword>
<gene>
    <name evidence="2" type="ORF">VEZ01S_10_00340</name>
</gene>
<organism evidence="2 3">
    <name type="scientific">Vibrio ezurae NBRC 102218</name>
    <dbReference type="NCBI Taxonomy" id="1219080"/>
    <lineage>
        <taxon>Bacteria</taxon>
        <taxon>Pseudomonadati</taxon>
        <taxon>Pseudomonadota</taxon>
        <taxon>Gammaproteobacteria</taxon>
        <taxon>Vibrionales</taxon>
        <taxon>Vibrionaceae</taxon>
        <taxon>Vibrio</taxon>
    </lineage>
</organism>
<dbReference type="Gene3D" id="3.20.20.450">
    <property type="entry name" value="EAL domain"/>
    <property type="match status" value="1"/>
</dbReference>
<proteinExistence type="predicted"/>
<comment type="caution">
    <text evidence="2">The sequence shown here is derived from an EMBL/GenBank/DDBJ whole genome shotgun (WGS) entry which is preliminary data.</text>
</comment>
<dbReference type="Proteomes" id="UP000016562">
    <property type="component" value="Unassembled WGS sequence"/>
</dbReference>
<feature type="domain" description="EAL" evidence="1">
    <location>
        <begin position="1"/>
        <end position="204"/>
    </location>
</feature>
<evidence type="ECO:0000313" key="3">
    <source>
        <dbReference type="Proteomes" id="UP000016562"/>
    </source>
</evidence>
<protein>
    <recommendedName>
        <fullName evidence="1">EAL domain-containing protein</fullName>
    </recommendedName>
</protein>
<dbReference type="SUPFAM" id="SSF141868">
    <property type="entry name" value="EAL domain-like"/>
    <property type="match status" value="1"/>
</dbReference>
<sequence>MYSSYVARQPIINATGDTIAYELLYRNSPLNACPKIDGEYATRSILTDLLLDNDRLLLNGVKGYINFTQQSIIARLPLYLPSSQFVVEILEGADLCPDLLDAIKDLHKQGYILALDDFVPTTAWEAALPFISIIKFDIKQYSLVDAKGFIRQHKSLGIKFIAEKIEDHTQYQQAVDAGFDFFQGYYLAKPELLRKQILNENYPLHFHHIFKILNKHNLPLIHSVEVPVIDVANELLKPLKHQYIQFIAP</sequence>
<name>U3B054_9VIBR</name>
<dbReference type="InterPro" id="IPR001633">
    <property type="entry name" value="EAL_dom"/>
</dbReference>
<evidence type="ECO:0000313" key="2">
    <source>
        <dbReference type="EMBL" id="GAD79355.1"/>
    </source>
</evidence>
<dbReference type="eggNOG" id="COG3434">
    <property type="taxonomic scope" value="Bacteria"/>
</dbReference>
<reference evidence="2 3" key="1">
    <citation type="submission" date="2013-09" db="EMBL/GenBank/DDBJ databases">
        <title>Whole genome shotgun sequence of Vibrio ezurae NBRC 102218.</title>
        <authorList>
            <person name="Yoshida I."/>
            <person name="Hosoyama A."/>
            <person name="Numata M."/>
            <person name="Hashimoto M."/>
            <person name="Hosoyama Y."/>
            <person name="Tsuchikane K."/>
            <person name="Noguchi M."/>
            <person name="Hirakata S."/>
            <person name="Ichikawa N."/>
            <person name="Ohji S."/>
            <person name="Yamazoe A."/>
            <person name="Fujita N."/>
        </authorList>
    </citation>
    <scope>NUCLEOTIDE SEQUENCE [LARGE SCALE GENOMIC DNA]</scope>
    <source>
        <strain evidence="2 3">NBRC 102218</strain>
    </source>
</reference>
<dbReference type="AlphaFoldDB" id="U3B054"/>